<evidence type="ECO:0000259" key="2">
    <source>
        <dbReference type="Pfam" id="PF01557"/>
    </source>
</evidence>
<proteinExistence type="predicted"/>
<evidence type="ECO:0000256" key="1">
    <source>
        <dbReference type="ARBA" id="ARBA00023239"/>
    </source>
</evidence>
<gene>
    <name evidence="3" type="ORF">D3874_19295</name>
</gene>
<dbReference type="Gene3D" id="3.90.850.10">
    <property type="entry name" value="Fumarylacetoacetase-like, C-terminal domain"/>
    <property type="match status" value="1"/>
</dbReference>
<dbReference type="AlphaFoldDB" id="A0A418WJ56"/>
<dbReference type="SUPFAM" id="SSF56529">
    <property type="entry name" value="FAH"/>
    <property type="match status" value="1"/>
</dbReference>
<dbReference type="PANTHER" id="PTHR30143">
    <property type="entry name" value="ACID HYDRATASE"/>
    <property type="match status" value="1"/>
</dbReference>
<accession>A0A418WJ56</accession>
<protein>
    <submittedName>
        <fullName evidence="3">2-keto-4-pentenoate hydratase</fullName>
    </submittedName>
</protein>
<evidence type="ECO:0000313" key="4">
    <source>
        <dbReference type="Proteomes" id="UP000284605"/>
    </source>
</evidence>
<dbReference type="OrthoDB" id="9792137at2"/>
<keyword evidence="1" id="KW-0456">Lyase</keyword>
<dbReference type="GO" id="GO:0005737">
    <property type="term" value="C:cytoplasm"/>
    <property type="evidence" value="ECO:0007669"/>
    <property type="project" value="TreeGrafter"/>
</dbReference>
<dbReference type="RefSeq" id="WP_119782390.1">
    <property type="nucleotide sequence ID" value="NZ_QYUK01000011.1"/>
</dbReference>
<name>A0A418WJ56_9PROT</name>
<evidence type="ECO:0000313" key="3">
    <source>
        <dbReference type="EMBL" id="RJF90091.1"/>
    </source>
</evidence>
<dbReference type="Pfam" id="PF01557">
    <property type="entry name" value="FAA_hydrolase"/>
    <property type="match status" value="1"/>
</dbReference>
<dbReference type="GO" id="GO:0008684">
    <property type="term" value="F:2-oxopent-4-enoate hydratase activity"/>
    <property type="evidence" value="ECO:0007669"/>
    <property type="project" value="TreeGrafter"/>
</dbReference>
<keyword evidence="4" id="KW-1185">Reference proteome</keyword>
<reference evidence="3 4" key="1">
    <citation type="submission" date="2018-09" db="EMBL/GenBank/DDBJ databases">
        <authorList>
            <person name="Zhu H."/>
        </authorList>
    </citation>
    <scope>NUCLEOTIDE SEQUENCE [LARGE SCALE GENOMIC DNA]</scope>
    <source>
        <strain evidence="3 4">K1W22B-8</strain>
    </source>
</reference>
<comment type="caution">
    <text evidence="3">The sequence shown here is derived from an EMBL/GenBank/DDBJ whole genome shotgun (WGS) entry which is preliminary data.</text>
</comment>
<dbReference type="EMBL" id="QYUK01000011">
    <property type="protein sequence ID" value="RJF90091.1"/>
    <property type="molecule type" value="Genomic_DNA"/>
</dbReference>
<dbReference type="Proteomes" id="UP000284605">
    <property type="component" value="Unassembled WGS sequence"/>
</dbReference>
<organism evidence="3 4">
    <name type="scientific">Oleomonas cavernae</name>
    <dbReference type="NCBI Taxonomy" id="2320859"/>
    <lineage>
        <taxon>Bacteria</taxon>
        <taxon>Pseudomonadati</taxon>
        <taxon>Pseudomonadota</taxon>
        <taxon>Alphaproteobacteria</taxon>
        <taxon>Acetobacterales</taxon>
        <taxon>Acetobacteraceae</taxon>
        <taxon>Oleomonas</taxon>
    </lineage>
</organism>
<sequence>MTISSLSAAEAAALLRDAHDTATPIAPLRDRVAVSDAAAAYAIQETNTQHWLAQGRRLAGRKIGATSKAVQTMLGLDQPDYGMLFADMAYGDGETIPMSRVLQPKVEGEIAFYLSDDLDGDGLTLADVLHAVDYAVAAIEIVGSRIADWNIKILDTVADNASAGLYVLGSQPRRLGEFDPVLCGMVMECRGEPVATGAGVACLGNPLVSTLWLARKMVEVGRPLKRGDTILSGSLGPLVPVAAGDAIELRISGLGAVRCSFDGAR</sequence>
<dbReference type="InterPro" id="IPR050772">
    <property type="entry name" value="Hydratase-Decarb/MhpD_sf"/>
</dbReference>
<dbReference type="InterPro" id="IPR036663">
    <property type="entry name" value="Fumarylacetoacetase_C_sf"/>
</dbReference>
<feature type="domain" description="Fumarylacetoacetase-like C-terminal" evidence="2">
    <location>
        <begin position="71"/>
        <end position="259"/>
    </location>
</feature>
<dbReference type="PANTHER" id="PTHR30143:SF0">
    <property type="entry name" value="2-KETO-4-PENTENOATE HYDRATASE"/>
    <property type="match status" value="1"/>
</dbReference>
<dbReference type="InterPro" id="IPR011234">
    <property type="entry name" value="Fumarylacetoacetase-like_C"/>
</dbReference>